<feature type="transmembrane region" description="Helical" evidence="6">
    <location>
        <begin position="50"/>
        <end position="71"/>
    </location>
</feature>
<evidence type="ECO:0000256" key="5">
    <source>
        <dbReference type="ARBA" id="ARBA00023136"/>
    </source>
</evidence>
<evidence type="ECO:0000256" key="2">
    <source>
        <dbReference type="ARBA" id="ARBA00022475"/>
    </source>
</evidence>
<keyword evidence="2" id="KW-1003">Cell membrane</keyword>
<dbReference type="SUPFAM" id="SSF81342">
    <property type="entry name" value="Transmembrane di-heme cytochromes"/>
    <property type="match status" value="1"/>
</dbReference>
<feature type="domain" description="Cytochrome b561 bacterial/Ni-hydrogenase" evidence="7">
    <location>
        <begin position="22"/>
        <end position="194"/>
    </location>
</feature>
<evidence type="ECO:0000313" key="8">
    <source>
        <dbReference type="EMBL" id="NMG77336.1"/>
    </source>
</evidence>
<evidence type="ECO:0000256" key="3">
    <source>
        <dbReference type="ARBA" id="ARBA00022692"/>
    </source>
</evidence>
<sequence length="223" mass="25416">MNNPQEANVQTQSAASPTQIKVWDILVRVFHWSLVISFTTGYLITDKFPLHAYAGYTIFALVLTRIVWGFIGTPYARFSAFTYSVQETVQYTLSALHMGKAREYLSHNPMGAIMVYLLLTMLLCNTIIGTMLYGAQQLEGPLEGIVPTHWDEDLLTAHEIMAKALLTTAAFHLSGVIWASWWHRQNYILAMFTGYKSAFTRRSHREGSGETWTAEERARHQHR</sequence>
<dbReference type="Gene3D" id="1.20.950.20">
    <property type="entry name" value="Transmembrane di-heme cytochromes, Chain C"/>
    <property type="match status" value="1"/>
</dbReference>
<accession>A0ABX1QJI2</accession>
<keyword evidence="5 6" id="KW-0472">Membrane</keyword>
<proteinExistence type="predicted"/>
<dbReference type="RefSeq" id="WP_169262466.1">
    <property type="nucleotide sequence ID" value="NZ_WTVQ01000059.1"/>
</dbReference>
<name>A0ABX1QJI2_9RHOO</name>
<protein>
    <submittedName>
        <fullName evidence="8">Cytochrome B</fullName>
    </submittedName>
</protein>
<feature type="transmembrane region" description="Helical" evidence="6">
    <location>
        <begin position="160"/>
        <end position="181"/>
    </location>
</feature>
<keyword evidence="4 6" id="KW-1133">Transmembrane helix</keyword>
<evidence type="ECO:0000259" key="7">
    <source>
        <dbReference type="Pfam" id="PF01292"/>
    </source>
</evidence>
<keyword evidence="3 6" id="KW-0812">Transmembrane</keyword>
<dbReference type="EMBL" id="WTVQ01000059">
    <property type="protein sequence ID" value="NMG77336.1"/>
    <property type="molecule type" value="Genomic_DNA"/>
</dbReference>
<evidence type="ECO:0000256" key="1">
    <source>
        <dbReference type="ARBA" id="ARBA00004651"/>
    </source>
</evidence>
<feature type="transmembrane region" description="Helical" evidence="6">
    <location>
        <begin position="110"/>
        <end position="133"/>
    </location>
</feature>
<organism evidence="8 9">
    <name type="scientific">Aromatoleum diolicum</name>
    <dbReference type="NCBI Taxonomy" id="75796"/>
    <lineage>
        <taxon>Bacteria</taxon>
        <taxon>Pseudomonadati</taxon>
        <taxon>Pseudomonadota</taxon>
        <taxon>Betaproteobacteria</taxon>
        <taxon>Rhodocyclales</taxon>
        <taxon>Rhodocyclaceae</taxon>
        <taxon>Aromatoleum</taxon>
    </lineage>
</organism>
<feature type="transmembrane region" description="Helical" evidence="6">
    <location>
        <begin position="25"/>
        <end position="44"/>
    </location>
</feature>
<dbReference type="PANTHER" id="PTHR30485">
    <property type="entry name" value="NI/FE-HYDROGENASE 1 B-TYPE CYTOCHROME SUBUNIT"/>
    <property type="match status" value="1"/>
</dbReference>
<gene>
    <name evidence="8" type="ORF">GPA25_21535</name>
</gene>
<comment type="subcellular location">
    <subcellularLocation>
        <location evidence="1">Cell membrane</location>
        <topology evidence="1">Multi-pass membrane protein</topology>
    </subcellularLocation>
</comment>
<dbReference type="InterPro" id="IPR016174">
    <property type="entry name" value="Di-haem_cyt_TM"/>
</dbReference>
<evidence type="ECO:0000256" key="4">
    <source>
        <dbReference type="ARBA" id="ARBA00022989"/>
    </source>
</evidence>
<evidence type="ECO:0000313" key="9">
    <source>
        <dbReference type="Proteomes" id="UP000648984"/>
    </source>
</evidence>
<dbReference type="InterPro" id="IPR051542">
    <property type="entry name" value="Hydrogenase_cytochrome"/>
</dbReference>
<keyword evidence="9" id="KW-1185">Reference proteome</keyword>
<evidence type="ECO:0000256" key="6">
    <source>
        <dbReference type="SAM" id="Phobius"/>
    </source>
</evidence>
<dbReference type="Proteomes" id="UP000648984">
    <property type="component" value="Unassembled WGS sequence"/>
</dbReference>
<reference evidence="8 9" key="1">
    <citation type="submission" date="2019-12" db="EMBL/GenBank/DDBJ databases">
        <title>Comparative genomics gives insights into the taxonomy of the Azoarcus-Aromatoleum group and reveals separate origins of nif in the plant-associated Azoarcus and non-plant-associated Aromatoleum sub-groups.</title>
        <authorList>
            <person name="Lafos M."/>
            <person name="Maluk M."/>
            <person name="Batista M."/>
            <person name="Junghare M."/>
            <person name="Carmona M."/>
            <person name="Faoro H."/>
            <person name="Cruz L.M."/>
            <person name="Battistoni F."/>
            <person name="De Souza E."/>
            <person name="Pedrosa F."/>
            <person name="Chen W.-M."/>
            <person name="Poole P.S."/>
            <person name="Dixon R.A."/>
            <person name="James E.K."/>
        </authorList>
    </citation>
    <scope>NUCLEOTIDE SEQUENCE [LARGE SCALE GENOMIC DNA]</scope>
    <source>
        <strain evidence="8 9">22Lin</strain>
    </source>
</reference>
<dbReference type="PANTHER" id="PTHR30485:SF2">
    <property type="entry name" value="BLL0597 PROTEIN"/>
    <property type="match status" value="1"/>
</dbReference>
<comment type="caution">
    <text evidence="8">The sequence shown here is derived from an EMBL/GenBank/DDBJ whole genome shotgun (WGS) entry which is preliminary data.</text>
</comment>
<dbReference type="Pfam" id="PF01292">
    <property type="entry name" value="Ni_hydr_CYTB"/>
    <property type="match status" value="1"/>
</dbReference>
<dbReference type="InterPro" id="IPR011577">
    <property type="entry name" value="Cyt_b561_bac/Ni-Hgenase"/>
</dbReference>